<name>A0A1G4EE99_PLAVI</name>
<dbReference type="VEuPathDB" id="PlasmoDB:PVPAM_110068900"/>
<proteinExistence type="predicted"/>
<sequence length="203" mass="24557">MSEEIDYEFFRGMEYYIVLESQIDMDRKKNEITPFCNNKNFSSNSRTQLEEICNDFVNLVKYTKTQYSGKSSTEMDKYHQFLNYWINYKLSVISDYNEIKSAFFKHIKSNSQSFDPEYELKYKIKEINIKYINNMNKLYDLYKHYLDLKTSGEEYQKDTFITGFKEKYNKVLEQCIIGGEYKFCISLEKFMEYYKTDKSSTTK</sequence>
<evidence type="ECO:0000313" key="2">
    <source>
        <dbReference type="Proteomes" id="UP000305196"/>
    </source>
</evidence>
<evidence type="ECO:0008006" key="3">
    <source>
        <dbReference type="Google" id="ProtNLM"/>
    </source>
</evidence>
<dbReference type="VEuPathDB" id="PlasmoDB:PVX_005565"/>
<organism evidence="1 2">
    <name type="scientific">Plasmodium vivax</name>
    <name type="common">malaria parasite P. vivax</name>
    <dbReference type="NCBI Taxonomy" id="5855"/>
    <lineage>
        <taxon>Eukaryota</taxon>
        <taxon>Sar</taxon>
        <taxon>Alveolata</taxon>
        <taxon>Apicomplexa</taxon>
        <taxon>Aconoidasida</taxon>
        <taxon>Haemosporida</taxon>
        <taxon>Plasmodiidae</taxon>
        <taxon>Plasmodium</taxon>
        <taxon>Plasmodium (Plasmodium)</taxon>
    </lineage>
</organism>
<reference evidence="1 2" key="1">
    <citation type="submission" date="2016-07" db="EMBL/GenBank/DDBJ databases">
        <authorList>
            <consortium name="Pathogen Informatics"/>
        </authorList>
    </citation>
    <scope>NUCLEOTIDE SEQUENCE [LARGE SCALE GENOMIC DNA]</scope>
</reference>
<accession>A0A1G4EE99</accession>
<protein>
    <recommendedName>
        <fullName evidence="3">PIR Superfamily Protein</fullName>
    </recommendedName>
</protein>
<dbReference type="AlphaFoldDB" id="A0A1G4EE99"/>
<dbReference type="Proteomes" id="UP000305196">
    <property type="component" value="Unassembled WGS sequence"/>
</dbReference>
<evidence type="ECO:0000313" key="1">
    <source>
        <dbReference type="EMBL" id="SCA81811.1"/>
    </source>
</evidence>
<dbReference type="EMBL" id="FLYI01000088">
    <property type="protein sequence ID" value="SCA81811.1"/>
    <property type="molecule type" value="Genomic_DNA"/>
</dbReference>
<gene>
    <name evidence="1" type="ORF">PVC01_000039800</name>
</gene>